<feature type="region of interest" description="Disordered" evidence="6">
    <location>
        <begin position="34"/>
        <end position="67"/>
    </location>
</feature>
<dbReference type="EMBL" id="JAPQKO010000002">
    <property type="protein sequence ID" value="KAJ5180594.1"/>
    <property type="molecule type" value="Genomic_DNA"/>
</dbReference>
<protein>
    <submittedName>
        <fullName evidence="7">Zn 2cys6 transcription factor</fullName>
    </submittedName>
</protein>
<keyword evidence="8" id="KW-1185">Reference proteome</keyword>
<keyword evidence="3" id="KW-0238">DNA-binding</keyword>
<evidence type="ECO:0000256" key="2">
    <source>
        <dbReference type="ARBA" id="ARBA00023015"/>
    </source>
</evidence>
<dbReference type="Proteomes" id="UP001146351">
    <property type="component" value="Unassembled WGS sequence"/>
</dbReference>
<reference evidence="7" key="1">
    <citation type="submission" date="2022-11" db="EMBL/GenBank/DDBJ databases">
        <authorList>
            <person name="Petersen C."/>
        </authorList>
    </citation>
    <scope>NUCLEOTIDE SEQUENCE</scope>
    <source>
        <strain evidence="7">IBT 21917</strain>
    </source>
</reference>
<sequence length="539" mass="61463">MCEIKQGLFLPTARGASSATAKVVRVVLVPPGQLEVKNQPHPSESSRVGPNLSQEPSPVSSSEYARSPDMPQSLGSYVSNGLPPLQIWPLSANESELSQLFHRYRNRISCYFPFVVIPDVPPAQLHAEKPFLFKAIMMASSYTDRTNQLQLGTQLTEELGRRLLVNGETSMDILQGLLIHIAWYHVYRRHSSQMTNLLQLAIALLADMGLNKPTHGNDRRKYMFDSSRITHGVLAESRMMTNDERRALLGCFYVSSIVCSIFRRVDALEYTPFMDKQLNDLLDTRERESDLLLARMVQIQQFAERVVDTVSYEETDGSQIHHAPVVLHLRALRNEFRTQAQSYPSHIEDREILQLQKYVVEIMIHENGLYNAFWEAPSSTNERIDVLWTLLQSIKSFFEIFWNLSDLAIHEIPYSSWGLSTYVILIFSRLSMLECPGWDHEVAKDNIEFVAVLDALIAKTMSASDYGAARWLSGAQDEVCRRILEKLRFIKSWWQASRPGANLAELKPISPYLDPAASGTFLGDDFWEDLMRDCEPLQF</sequence>
<evidence type="ECO:0000256" key="1">
    <source>
        <dbReference type="ARBA" id="ARBA00004123"/>
    </source>
</evidence>
<proteinExistence type="predicted"/>
<evidence type="ECO:0000256" key="5">
    <source>
        <dbReference type="ARBA" id="ARBA00023242"/>
    </source>
</evidence>
<accession>A0A9W9LXA6</accession>
<keyword evidence="4" id="KW-0804">Transcription</keyword>
<evidence type="ECO:0000313" key="8">
    <source>
        <dbReference type="Proteomes" id="UP001146351"/>
    </source>
</evidence>
<keyword evidence="2" id="KW-0805">Transcription regulation</keyword>
<dbReference type="GO" id="GO:0000976">
    <property type="term" value="F:transcription cis-regulatory region binding"/>
    <property type="evidence" value="ECO:0007669"/>
    <property type="project" value="TreeGrafter"/>
</dbReference>
<reference evidence="7" key="2">
    <citation type="journal article" date="2023" name="IMA Fungus">
        <title>Comparative genomic study of the Penicillium genus elucidates a diverse pangenome and 15 lateral gene transfer events.</title>
        <authorList>
            <person name="Petersen C."/>
            <person name="Sorensen T."/>
            <person name="Nielsen M.R."/>
            <person name="Sondergaard T.E."/>
            <person name="Sorensen J.L."/>
            <person name="Fitzpatrick D.A."/>
            <person name="Frisvad J.C."/>
            <person name="Nielsen K.L."/>
        </authorList>
    </citation>
    <scope>NUCLEOTIDE SEQUENCE</scope>
    <source>
        <strain evidence="7">IBT 21917</strain>
    </source>
</reference>
<name>A0A9W9LXA6_9EURO</name>
<dbReference type="AlphaFoldDB" id="A0A9W9LXA6"/>
<evidence type="ECO:0000313" key="7">
    <source>
        <dbReference type="EMBL" id="KAJ5180594.1"/>
    </source>
</evidence>
<feature type="compositionally biased region" description="Polar residues" evidence="6">
    <location>
        <begin position="40"/>
        <end position="64"/>
    </location>
</feature>
<dbReference type="InterPro" id="IPR051089">
    <property type="entry name" value="prtT"/>
</dbReference>
<gene>
    <name evidence="7" type="ORF">N7492_003804</name>
</gene>
<evidence type="ECO:0000256" key="4">
    <source>
        <dbReference type="ARBA" id="ARBA00023163"/>
    </source>
</evidence>
<comment type="caution">
    <text evidence="7">The sequence shown here is derived from an EMBL/GenBank/DDBJ whole genome shotgun (WGS) entry which is preliminary data.</text>
</comment>
<evidence type="ECO:0000256" key="6">
    <source>
        <dbReference type="SAM" id="MobiDB-lite"/>
    </source>
</evidence>
<dbReference type="OrthoDB" id="5226580at2759"/>
<keyword evidence="5" id="KW-0539">Nucleus</keyword>
<dbReference type="GO" id="GO:0000981">
    <property type="term" value="F:DNA-binding transcription factor activity, RNA polymerase II-specific"/>
    <property type="evidence" value="ECO:0007669"/>
    <property type="project" value="TreeGrafter"/>
</dbReference>
<dbReference type="PANTHER" id="PTHR31845">
    <property type="entry name" value="FINGER DOMAIN PROTEIN, PUTATIVE-RELATED"/>
    <property type="match status" value="1"/>
</dbReference>
<evidence type="ECO:0000256" key="3">
    <source>
        <dbReference type="ARBA" id="ARBA00023125"/>
    </source>
</evidence>
<comment type="subcellular location">
    <subcellularLocation>
        <location evidence="1">Nucleus</location>
    </subcellularLocation>
</comment>
<organism evidence="7 8">
    <name type="scientific">Penicillium capsulatum</name>
    <dbReference type="NCBI Taxonomy" id="69766"/>
    <lineage>
        <taxon>Eukaryota</taxon>
        <taxon>Fungi</taxon>
        <taxon>Dikarya</taxon>
        <taxon>Ascomycota</taxon>
        <taxon>Pezizomycotina</taxon>
        <taxon>Eurotiomycetes</taxon>
        <taxon>Eurotiomycetidae</taxon>
        <taxon>Eurotiales</taxon>
        <taxon>Aspergillaceae</taxon>
        <taxon>Penicillium</taxon>
    </lineage>
</organism>
<dbReference type="PANTHER" id="PTHR31845:SF10">
    <property type="entry name" value="ZN(II)2CYS6 TRANSCRIPTION FACTOR (EUROFUNG)"/>
    <property type="match status" value="1"/>
</dbReference>
<dbReference type="GO" id="GO:0005634">
    <property type="term" value="C:nucleus"/>
    <property type="evidence" value="ECO:0007669"/>
    <property type="project" value="UniProtKB-SubCell"/>
</dbReference>